<evidence type="ECO:0000313" key="2">
    <source>
        <dbReference type="Proteomes" id="UP001273531"/>
    </source>
</evidence>
<proteinExistence type="predicted"/>
<gene>
    <name evidence="1" type="ORF">RZN05_18135</name>
</gene>
<keyword evidence="2" id="KW-1185">Reference proteome</keyword>
<name>A0ABU3YBZ8_9SPHN</name>
<reference evidence="1 2" key="1">
    <citation type="submission" date="2023-10" db="EMBL/GenBank/DDBJ databases">
        <title>Sphingomonas sp. HF-S4 16S ribosomal RNA gene Genome sequencing and assembly.</title>
        <authorList>
            <person name="Lee H."/>
        </authorList>
    </citation>
    <scope>NUCLEOTIDE SEQUENCE [LARGE SCALE GENOMIC DNA]</scope>
    <source>
        <strain evidence="1 2">HF-S4</strain>
    </source>
</reference>
<comment type="caution">
    <text evidence="1">The sequence shown here is derived from an EMBL/GenBank/DDBJ whole genome shotgun (WGS) entry which is preliminary data.</text>
</comment>
<organism evidence="1 2">
    <name type="scientific">Sphingomonas agrestis</name>
    <dbReference type="NCBI Taxonomy" id="3080540"/>
    <lineage>
        <taxon>Bacteria</taxon>
        <taxon>Pseudomonadati</taxon>
        <taxon>Pseudomonadota</taxon>
        <taxon>Alphaproteobacteria</taxon>
        <taxon>Sphingomonadales</taxon>
        <taxon>Sphingomonadaceae</taxon>
        <taxon>Sphingomonas</taxon>
    </lineage>
</organism>
<sequence>MSGISIKISGISPQVAAITVRIVGDGCLTGGAAGFSLSGATHGVALTGDTIRFTPAFQGSATQNIDLAIAMPLGSDGDPVIQIDAELGVLAAGAATSPPLFPGPWPNPSSLLGRPSGIGFGEVAGTLGQFLPFAQSPAGMGPFSPAAPAVEQQITVAWPTATERRSERAAVGMPLTLAGYAG</sequence>
<evidence type="ECO:0000313" key="1">
    <source>
        <dbReference type="EMBL" id="MDV3458923.1"/>
    </source>
</evidence>
<dbReference type="RefSeq" id="WP_317228088.1">
    <property type="nucleotide sequence ID" value="NZ_JAWJEJ010000002.1"/>
</dbReference>
<dbReference type="EMBL" id="JAWJEJ010000002">
    <property type="protein sequence ID" value="MDV3458923.1"/>
    <property type="molecule type" value="Genomic_DNA"/>
</dbReference>
<accession>A0ABU3YBZ8</accession>
<dbReference type="Proteomes" id="UP001273531">
    <property type="component" value="Unassembled WGS sequence"/>
</dbReference>
<protein>
    <submittedName>
        <fullName evidence="1">Uncharacterized protein</fullName>
    </submittedName>
</protein>